<feature type="non-terminal residue" evidence="2">
    <location>
        <position position="57"/>
    </location>
</feature>
<accession>A0A2M7XYJ3</accession>
<dbReference type="InterPro" id="IPR036515">
    <property type="entry name" value="Transposase_17_sf"/>
</dbReference>
<dbReference type="EMBL" id="PFWL01000071">
    <property type="protein sequence ID" value="PJA55811.1"/>
    <property type="molecule type" value="Genomic_DNA"/>
</dbReference>
<evidence type="ECO:0000313" key="3">
    <source>
        <dbReference type="Proteomes" id="UP000229647"/>
    </source>
</evidence>
<proteinExistence type="predicted"/>
<gene>
    <name evidence="2" type="ORF">CO165_01605</name>
</gene>
<dbReference type="AlphaFoldDB" id="A0A2M7XYJ3"/>
<feature type="domain" description="Transposase IS200-like" evidence="1">
    <location>
        <begin position="8"/>
        <end position="55"/>
    </location>
</feature>
<comment type="caution">
    <text evidence="2">The sequence shown here is derived from an EMBL/GenBank/DDBJ whole genome shotgun (WGS) entry which is preliminary data.</text>
</comment>
<dbReference type="Proteomes" id="UP000229647">
    <property type="component" value="Unassembled WGS sequence"/>
</dbReference>
<protein>
    <submittedName>
        <fullName evidence="2">Transposase</fullName>
    </submittedName>
</protein>
<evidence type="ECO:0000259" key="1">
    <source>
        <dbReference type="Pfam" id="PF01797"/>
    </source>
</evidence>
<dbReference type="GO" id="GO:0004803">
    <property type="term" value="F:transposase activity"/>
    <property type="evidence" value="ECO:0007669"/>
    <property type="project" value="InterPro"/>
</dbReference>
<dbReference type="Pfam" id="PF01797">
    <property type="entry name" value="Y1_Tnp"/>
    <property type="match status" value="1"/>
</dbReference>
<name>A0A2M7XYJ3_9BACT</name>
<evidence type="ECO:0000313" key="2">
    <source>
        <dbReference type="EMBL" id="PJA55811.1"/>
    </source>
</evidence>
<dbReference type="SUPFAM" id="SSF143422">
    <property type="entry name" value="Transposase IS200-like"/>
    <property type="match status" value="1"/>
</dbReference>
<dbReference type="InterPro" id="IPR002686">
    <property type="entry name" value="Transposase_17"/>
</dbReference>
<organism evidence="2 3">
    <name type="scientific">Candidatus Roizmanbacteria bacterium CG_4_9_14_3_um_filter_33_18</name>
    <dbReference type="NCBI Taxonomy" id="1974841"/>
    <lineage>
        <taxon>Bacteria</taxon>
        <taxon>Candidatus Roizmaniibacteriota</taxon>
    </lineage>
</organism>
<dbReference type="GO" id="GO:0006313">
    <property type="term" value="P:DNA transposition"/>
    <property type="evidence" value="ECO:0007669"/>
    <property type="project" value="InterPro"/>
</dbReference>
<dbReference type="Gene3D" id="3.30.70.1290">
    <property type="entry name" value="Transposase IS200-like"/>
    <property type="match status" value="1"/>
</dbReference>
<reference evidence="3" key="1">
    <citation type="submission" date="2017-09" db="EMBL/GenBank/DDBJ databases">
        <title>Depth-based differentiation of microbial function through sediment-hosted aquifers and enrichment of novel symbionts in the deep terrestrial subsurface.</title>
        <authorList>
            <person name="Probst A.J."/>
            <person name="Ladd B."/>
            <person name="Jarett J.K."/>
            <person name="Geller-Mcgrath D.E."/>
            <person name="Sieber C.M.K."/>
            <person name="Emerson J.B."/>
            <person name="Anantharaman K."/>
            <person name="Thomas B.C."/>
            <person name="Malmstrom R."/>
            <person name="Stieglmeier M."/>
            <person name="Klingl A."/>
            <person name="Woyke T."/>
            <person name="Ryan C.M."/>
            <person name="Banfield J.F."/>
        </authorList>
    </citation>
    <scope>NUCLEOTIDE SEQUENCE [LARGE SCALE GENOMIC DNA]</scope>
</reference>
<sequence>MALKNYFNKIELLCYVLMPNHFHLEIRQKNRNDMEDFMRSLITKYSKYFNKRYDRVG</sequence>
<dbReference type="GO" id="GO:0003677">
    <property type="term" value="F:DNA binding"/>
    <property type="evidence" value="ECO:0007669"/>
    <property type="project" value="InterPro"/>
</dbReference>